<evidence type="ECO:0000313" key="1">
    <source>
        <dbReference type="EMBL" id="CAB4146285.1"/>
    </source>
</evidence>
<organism evidence="3">
    <name type="scientific">uncultured Caudovirales phage</name>
    <dbReference type="NCBI Taxonomy" id="2100421"/>
    <lineage>
        <taxon>Viruses</taxon>
        <taxon>Duplodnaviria</taxon>
        <taxon>Heunggongvirae</taxon>
        <taxon>Uroviricota</taxon>
        <taxon>Caudoviricetes</taxon>
        <taxon>Peduoviridae</taxon>
        <taxon>Maltschvirus</taxon>
        <taxon>Maltschvirus maltsch</taxon>
    </lineage>
</organism>
<dbReference type="EMBL" id="LR796462">
    <property type="protein sequence ID" value="CAB4146285.1"/>
    <property type="molecule type" value="Genomic_DNA"/>
</dbReference>
<protein>
    <submittedName>
        <fullName evidence="3">Uncharacterized protein</fullName>
    </submittedName>
</protein>
<reference evidence="3" key="1">
    <citation type="submission" date="2020-05" db="EMBL/GenBank/DDBJ databases">
        <authorList>
            <person name="Chiriac C."/>
            <person name="Salcher M."/>
            <person name="Ghai R."/>
            <person name="Kavagutti S V."/>
        </authorList>
    </citation>
    <scope>NUCLEOTIDE SEQUENCE</scope>
</reference>
<sequence length="195" mass="19850">MAYPQASAIQQGGTIVKVGSISPRCINTGGTAASNTADGTEVAASATAMFTSELLAPAPSWSTGVAVFNGTRADSWTERAALYSSTGQIIARTSTVTVATSDIYLSLPWSHEFVSVPGTATALAGRLYLPAGTYYIGVNAATIGGGSNKHNCVTVGAHGTSNITIVNATAFDTTSLTITPPTTFTTNVGPYASLY</sequence>
<evidence type="ECO:0000313" key="4">
    <source>
        <dbReference type="EMBL" id="CAB4217056.1"/>
    </source>
</evidence>
<accession>A0A6J5RKW9</accession>
<dbReference type="EMBL" id="LR797445">
    <property type="protein sequence ID" value="CAB4217056.1"/>
    <property type="molecule type" value="Genomic_DNA"/>
</dbReference>
<proteinExistence type="predicted"/>
<gene>
    <name evidence="2" type="ORF">UFOVP1225_6</name>
    <name evidence="3" type="ORF">UFOVP1319_48</name>
    <name evidence="4" type="ORF">UFOVP1591_6</name>
    <name evidence="1" type="ORF">UFOVP478_31</name>
</gene>
<dbReference type="EMBL" id="LR797255">
    <property type="protein sequence ID" value="CAB4198043.1"/>
    <property type="molecule type" value="Genomic_DNA"/>
</dbReference>
<dbReference type="EMBL" id="LR797173">
    <property type="protein sequence ID" value="CAB4191005.1"/>
    <property type="molecule type" value="Genomic_DNA"/>
</dbReference>
<evidence type="ECO:0000313" key="2">
    <source>
        <dbReference type="EMBL" id="CAB4191005.1"/>
    </source>
</evidence>
<name>A0A6J5RKW9_9CAUD</name>
<evidence type="ECO:0000313" key="3">
    <source>
        <dbReference type="EMBL" id="CAB4198043.1"/>
    </source>
</evidence>